<keyword evidence="2" id="KW-1185">Reference proteome</keyword>
<sequence length="182" mass="21035">MESALKFKSRSFYRALKKSESSDTLIFSSRLLSFNVLPLYSLFCVRKWLLSIEFWPIAVQLGERGGYNYCQNKKLPVRQGARLFRSVYPKCIKRHPCSIESGMGGWMNTVALTSVQRRLLLSSETLYFPRECSRGLTRAFSLAKPEEQNCEKAAVVHWVTKYFRTKLTHSQFGRPTKPSYAN</sequence>
<organism evidence="1 2">
    <name type="scientific">Vespula pensylvanica</name>
    <name type="common">Western yellow jacket</name>
    <name type="synonym">Wasp</name>
    <dbReference type="NCBI Taxonomy" id="30213"/>
    <lineage>
        <taxon>Eukaryota</taxon>
        <taxon>Metazoa</taxon>
        <taxon>Ecdysozoa</taxon>
        <taxon>Arthropoda</taxon>
        <taxon>Hexapoda</taxon>
        <taxon>Insecta</taxon>
        <taxon>Pterygota</taxon>
        <taxon>Neoptera</taxon>
        <taxon>Endopterygota</taxon>
        <taxon>Hymenoptera</taxon>
        <taxon>Apocrita</taxon>
        <taxon>Aculeata</taxon>
        <taxon>Vespoidea</taxon>
        <taxon>Vespidae</taxon>
        <taxon>Vespinae</taxon>
        <taxon>Vespula</taxon>
    </lineage>
</organism>
<evidence type="ECO:0000313" key="1">
    <source>
        <dbReference type="EMBL" id="KAF7425591.1"/>
    </source>
</evidence>
<protein>
    <submittedName>
        <fullName evidence="1">Uncharacterized protein</fullName>
    </submittedName>
</protein>
<evidence type="ECO:0000313" key="2">
    <source>
        <dbReference type="Proteomes" id="UP000600918"/>
    </source>
</evidence>
<dbReference type="EMBL" id="JACSDY010000006">
    <property type="protein sequence ID" value="KAF7425591.1"/>
    <property type="molecule type" value="Genomic_DNA"/>
</dbReference>
<accession>A0A834UAE0</accession>
<reference evidence="1" key="1">
    <citation type="journal article" date="2020" name="G3 (Bethesda)">
        <title>High-Quality Assemblies for Three Invasive Social Wasps from the &lt;i&gt;Vespula&lt;/i&gt; Genus.</title>
        <authorList>
            <person name="Harrop T.W.R."/>
            <person name="Guhlin J."/>
            <person name="McLaughlin G.M."/>
            <person name="Permina E."/>
            <person name="Stockwell P."/>
            <person name="Gilligan J."/>
            <person name="Le Lec M.F."/>
            <person name="Gruber M.A.M."/>
            <person name="Quinn O."/>
            <person name="Lovegrove M."/>
            <person name="Duncan E.J."/>
            <person name="Remnant E.J."/>
            <person name="Van Eeckhoven J."/>
            <person name="Graham B."/>
            <person name="Knapp R.A."/>
            <person name="Langford K.W."/>
            <person name="Kronenberg Z."/>
            <person name="Press M.O."/>
            <person name="Eacker S.M."/>
            <person name="Wilson-Rankin E.E."/>
            <person name="Purcell J."/>
            <person name="Lester P.J."/>
            <person name="Dearden P.K."/>
        </authorList>
    </citation>
    <scope>NUCLEOTIDE SEQUENCE</scope>
    <source>
        <strain evidence="1">Volc-1</strain>
    </source>
</reference>
<dbReference type="AlphaFoldDB" id="A0A834UAE0"/>
<dbReference type="Proteomes" id="UP000600918">
    <property type="component" value="Unassembled WGS sequence"/>
</dbReference>
<proteinExistence type="predicted"/>
<name>A0A834UAE0_VESPE</name>
<comment type="caution">
    <text evidence="1">The sequence shown here is derived from an EMBL/GenBank/DDBJ whole genome shotgun (WGS) entry which is preliminary data.</text>
</comment>
<gene>
    <name evidence="1" type="ORF">H0235_008029</name>
</gene>